<reference evidence="1 2" key="1">
    <citation type="journal article" date="2009" name="Nat. Genet.">
        <title>Comparative genomic and phylogeographic analysis of Mycobacterium leprae.</title>
        <authorList>
            <person name="Monot M."/>
            <person name="Honore N."/>
            <person name="Garnier T."/>
            <person name="Zidane N."/>
            <person name="Sherafi D."/>
            <person name="Paniz-Mondolfi A."/>
            <person name="Matsuoka M."/>
            <person name="Taylor G.M."/>
            <person name="Donoghue H.D."/>
            <person name="Bouwman A."/>
            <person name="Mays S."/>
            <person name="Watson C."/>
            <person name="Lockwood D."/>
            <person name="Khamispour A."/>
            <person name="Dowlati Y."/>
            <person name="Jianping S."/>
            <person name="Rea T.H."/>
            <person name="Vera-Cabrera L."/>
            <person name="Stefani M.M."/>
            <person name="Banu S."/>
            <person name="Macdonald M."/>
            <person name="Sapkota B.R."/>
            <person name="Spencer J.S."/>
            <person name="Thomas J."/>
            <person name="Harshman K."/>
            <person name="Singh P."/>
            <person name="Busso P."/>
            <person name="Gattiker A."/>
            <person name="Rougemont J."/>
            <person name="Brennan P.J."/>
            <person name="Cole S.T."/>
        </authorList>
    </citation>
    <scope>NUCLEOTIDE SEQUENCE [LARGE SCALE GENOMIC DNA]</scope>
    <source>
        <strain evidence="2">Br4923</strain>
    </source>
</reference>
<evidence type="ECO:0000313" key="2">
    <source>
        <dbReference type="Proteomes" id="UP000006900"/>
    </source>
</evidence>
<dbReference type="AlphaFoldDB" id="A0A0H3MR60"/>
<evidence type="ECO:0000313" key="1">
    <source>
        <dbReference type="EMBL" id="CAR71891.1"/>
    </source>
</evidence>
<name>A0A0H3MR60_MYCLB</name>
<dbReference type="HOGENOM" id="CLU_1862968_0_0_11"/>
<sequence length="137" mass="15195">MSSLTTDLMLTHRHLNDRGQVAATIDEILNTHKLFSTRHRIIDTSENVDNVIVIADQLFDDRGATIGTYDFYIDVSALPEQVHEGIVIARLAKSTQNRAGIEQTKSMLMLIDGITYDTPFNLLKYAVPGNQHQAAAG</sequence>
<protein>
    <submittedName>
        <fullName evidence="1">Uncharacterized protein</fullName>
    </submittedName>
</protein>
<accession>A0A0H3MR60</accession>
<dbReference type="SMR" id="A0A0H3MR60"/>
<dbReference type="Proteomes" id="UP000006900">
    <property type="component" value="Chromosome"/>
</dbReference>
<dbReference type="EMBL" id="FM211192">
    <property type="protein sequence ID" value="CAR71891.1"/>
    <property type="molecule type" value="Genomic_DNA"/>
</dbReference>
<proteinExistence type="predicted"/>
<dbReference type="KEGG" id="mlb:MLBr01796"/>
<organism evidence="1 2">
    <name type="scientific">Mycobacterium leprae (strain Br4923)</name>
    <dbReference type="NCBI Taxonomy" id="561304"/>
    <lineage>
        <taxon>Bacteria</taxon>
        <taxon>Bacillati</taxon>
        <taxon>Actinomycetota</taxon>
        <taxon>Actinomycetes</taxon>
        <taxon>Mycobacteriales</taxon>
        <taxon>Mycobacteriaceae</taxon>
        <taxon>Mycobacterium</taxon>
    </lineage>
</organism>
<gene>
    <name evidence="1" type="ordered locus">MLBr01796</name>
</gene>